<dbReference type="EMBL" id="JABBWG010000004">
    <property type="protein sequence ID" value="KAG1823754.1"/>
    <property type="molecule type" value="Genomic_DNA"/>
</dbReference>
<comment type="caution">
    <text evidence="1">The sequence shown here is derived from an EMBL/GenBank/DDBJ whole genome shotgun (WGS) entry which is preliminary data.</text>
</comment>
<dbReference type="RefSeq" id="XP_041197814.1">
    <property type="nucleotide sequence ID" value="XM_041332418.1"/>
</dbReference>
<dbReference type="OrthoDB" id="9991317at2759"/>
<gene>
    <name evidence="1" type="ORF">BJ212DRAFT_1296311</name>
</gene>
<reference evidence="1" key="1">
    <citation type="journal article" date="2020" name="New Phytol.">
        <title>Comparative genomics reveals dynamic genome evolution in host specialist ectomycorrhizal fungi.</title>
        <authorList>
            <person name="Lofgren L.A."/>
            <person name="Nguyen N.H."/>
            <person name="Vilgalys R."/>
            <person name="Ruytinx J."/>
            <person name="Liao H.L."/>
            <person name="Branco S."/>
            <person name="Kuo A."/>
            <person name="LaButti K."/>
            <person name="Lipzen A."/>
            <person name="Andreopoulos W."/>
            <person name="Pangilinan J."/>
            <person name="Riley R."/>
            <person name="Hundley H."/>
            <person name="Na H."/>
            <person name="Barry K."/>
            <person name="Grigoriev I.V."/>
            <person name="Stajich J.E."/>
            <person name="Kennedy P.G."/>
        </authorList>
    </citation>
    <scope>NUCLEOTIDE SEQUENCE</scope>
    <source>
        <strain evidence="1">MN1</strain>
    </source>
</reference>
<evidence type="ECO:0008006" key="3">
    <source>
        <dbReference type="Google" id="ProtNLM"/>
    </source>
</evidence>
<evidence type="ECO:0000313" key="2">
    <source>
        <dbReference type="Proteomes" id="UP000807769"/>
    </source>
</evidence>
<protein>
    <recommendedName>
        <fullName evidence="3">CHAT domain-containing protein</fullName>
    </recommendedName>
</protein>
<organism evidence="1 2">
    <name type="scientific">Suillus subaureus</name>
    <dbReference type="NCBI Taxonomy" id="48587"/>
    <lineage>
        <taxon>Eukaryota</taxon>
        <taxon>Fungi</taxon>
        <taxon>Dikarya</taxon>
        <taxon>Basidiomycota</taxon>
        <taxon>Agaricomycotina</taxon>
        <taxon>Agaricomycetes</taxon>
        <taxon>Agaricomycetidae</taxon>
        <taxon>Boletales</taxon>
        <taxon>Suillineae</taxon>
        <taxon>Suillaceae</taxon>
        <taxon>Suillus</taxon>
    </lineage>
</organism>
<sequence length="233" mass="25600">MENNAPQAEFAFLSACHTVASDKETRDEVIHSAAERLGTLWAVDDAVANLVVKAFYEDMFKDLKEGIMNCTEAALAPNHGTAAVKKQVPLEQRIIFIHVVMLLVSNDHPVCCGEIIGIYLRSAASSSCTQVLERSDFKPPCTFFCPSERAKYHQRNRRVDGHHRNVHRALLESFLGSDAKGDEDGRSSKNTLSTYLPNHETPFGDSIKNFAGDIPPLVSVGTSNSVATLERVA</sequence>
<dbReference type="GeneID" id="64626435"/>
<dbReference type="AlphaFoldDB" id="A0A9P7JI86"/>
<proteinExistence type="predicted"/>
<name>A0A9P7JI86_9AGAM</name>
<accession>A0A9P7JI86</accession>
<dbReference type="Proteomes" id="UP000807769">
    <property type="component" value="Unassembled WGS sequence"/>
</dbReference>
<keyword evidence="2" id="KW-1185">Reference proteome</keyword>
<evidence type="ECO:0000313" key="1">
    <source>
        <dbReference type="EMBL" id="KAG1823754.1"/>
    </source>
</evidence>